<name>A0ABW9HM75_9ACTN</name>
<reference evidence="1 2" key="1">
    <citation type="submission" date="2024-12" db="EMBL/GenBank/DDBJ databases">
        <title>Forecasting of Potato common scab and diversities of Pathogenic streptomyces spp. in china.</title>
        <authorList>
            <person name="Handique U."/>
            <person name="Wu J."/>
        </authorList>
    </citation>
    <scope>NUCLEOTIDE SEQUENCE [LARGE SCALE GENOMIC DNA]</scope>
    <source>
        <strain evidence="1 2">ZRIMU1530</strain>
    </source>
</reference>
<evidence type="ECO:0008006" key="3">
    <source>
        <dbReference type="Google" id="ProtNLM"/>
    </source>
</evidence>
<gene>
    <name evidence="1" type="ORF">ACKI18_10640</name>
</gene>
<dbReference type="EMBL" id="JBJVNI010000005">
    <property type="protein sequence ID" value="MFM9609172.1"/>
    <property type="molecule type" value="Genomic_DNA"/>
</dbReference>
<dbReference type="Proteomes" id="UP001631957">
    <property type="component" value="Unassembled WGS sequence"/>
</dbReference>
<organism evidence="1 2">
    <name type="scientific">Streptomyces niveiscabiei</name>
    <dbReference type="NCBI Taxonomy" id="164115"/>
    <lineage>
        <taxon>Bacteria</taxon>
        <taxon>Bacillati</taxon>
        <taxon>Actinomycetota</taxon>
        <taxon>Actinomycetes</taxon>
        <taxon>Kitasatosporales</taxon>
        <taxon>Streptomycetaceae</taxon>
        <taxon>Streptomyces</taxon>
    </lineage>
</organism>
<dbReference type="SUPFAM" id="SSF56059">
    <property type="entry name" value="Glutathione synthetase ATP-binding domain-like"/>
    <property type="match status" value="1"/>
</dbReference>
<dbReference type="RefSeq" id="WP_409121055.1">
    <property type="nucleotide sequence ID" value="NZ_JBJVNI010000005.1"/>
</dbReference>
<keyword evidence="2" id="KW-1185">Reference proteome</keyword>
<comment type="caution">
    <text evidence="1">The sequence shown here is derived from an EMBL/GenBank/DDBJ whole genome shotgun (WGS) entry which is preliminary data.</text>
</comment>
<evidence type="ECO:0000313" key="2">
    <source>
        <dbReference type="Proteomes" id="UP001631957"/>
    </source>
</evidence>
<sequence length="494" mass="52688">MTARARTESLDRLDATLRSRTGLRLRLVCPSQEFSAREMSFGAGRWLSSSRGLWESLRVAGESDLAVVMLQAPAVGTEVESYLLDLVPAGPAAAADRRARHALIEIDDDGERHLSEKVLGDPHLLRRLARTVALARRAGHTVEGLACFASSARMASLAHALDTELLEADTRLLGWGHKSGSRQLFRAAAVPHLPGSYLPDHDVASLAARLAGLVRVHGPGRWVVKLDHGFGSGHGNAVVAVDDDRPHAVERDLRATLRPMGAGVRRTEFLGRVGEVGAVVERHAGDGLAHPSALAHLGRDSRVELLGAHDQLVGTAGDFLGCRYPARAGYRDAVERESLKVFTALTALGASGHAGVDFLASRTALYATEVNLRQTGSTHPHRTVRAVLPLDPCTPGRLVSRDGRAVCFRATDSVLSPSCRGVPTASLLAALRASPRLRLDREAVRGVVPHLWPALGRFGKMGVTAVGRSAQECEESVRAFGELLDSLGESGADA</sequence>
<proteinExistence type="predicted"/>
<protein>
    <recommendedName>
        <fullName evidence="3">ATP-grasp domain-containing protein</fullName>
    </recommendedName>
</protein>
<evidence type="ECO:0000313" key="1">
    <source>
        <dbReference type="EMBL" id="MFM9609172.1"/>
    </source>
</evidence>
<accession>A0ABW9HM75</accession>